<name>A0A0F7ZYS8_9HYPO</name>
<dbReference type="InterPro" id="IPR001128">
    <property type="entry name" value="Cyt_P450"/>
</dbReference>
<dbReference type="GO" id="GO:0005506">
    <property type="term" value="F:iron ion binding"/>
    <property type="evidence" value="ECO:0007669"/>
    <property type="project" value="InterPro"/>
</dbReference>
<sequence>MDNSTIAGTLSDYSIIQGFLWNPTGLPWSRLLIAFLVISLGTWAYFPKSDGLIAPFVGYSSSWEPGFIARLRFTFRSPSIISEGYSKSRDSTYRISRTDGDVIVIPRKYLDELHNAPPERLSSIQGLIKNFGGKYSGITLLGESEIGTRALQSKITPRLVQFTDVMRDELDYAIQKVLPDCQDWTSVSIQPMMLNLIERVTNRVFVGLPLCRNEEWLDALHRHAHNVTLTQVSMRLFPLFVRPLLNLVLPAAHRYRAAVRDSKRILVPEIERRRRLEESDPDYEKPQDLLQAIMDLSTQGDKNSEPDNVAHRHLLVTLVAGHSVAAAGCQAVFDLVSRPEYIEILRDEVLEVLRRDGGEWNKQTLGKLWKMDSFLRESQRWNPPSLLGFHRIVQDPEGFVLHDGVRLPPGAHVCITPASFGHDPSVIARADEFDGLRYYAQRMRGPDEANKHQHATVDREHMHFGYGSWSCPGRFLASAELKLILVELLLRWELRYPEGKSGPAKSSIEEFPYIDVNTPLLMKRRTAAM</sequence>
<dbReference type="Gene3D" id="1.10.630.10">
    <property type="entry name" value="Cytochrome P450"/>
    <property type="match status" value="1"/>
</dbReference>
<evidence type="ECO:0000256" key="1">
    <source>
        <dbReference type="ARBA" id="ARBA00001971"/>
    </source>
</evidence>
<evidence type="ECO:0000256" key="9">
    <source>
        <dbReference type="PIRSR" id="PIRSR602403-1"/>
    </source>
</evidence>
<dbReference type="Pfam" id="PF00067">
    <property type="entry name" value="p450"/>
    <property type="match status" value="1"/>
</dbReference>
<dbReference type="InterPro" id="IPR002403">
    <property type="entry name" value="Cyt_P450_E_grp-IV"/>
</dbReference>
<keyword evidence="4 9" id="KW-0349">Heme</keyword>
<evidence type="ECO:0000256" key="5">
    <source>
        <dbReference type="ARBA" id="ARBA00022723"/>
    </source>
</evidence>
<dbReference type="PRINTS" id="PR00465">
    <property type="entry name" value="EP450IV"/>
</dbReference>
<keyword evidence="8" id="KW-0503">Monooxygenase</keyword>
<dbReference type="CDD" id="cd11041">
    <property type="entry name" value="CYP503A1-like"/>
    <property type="match status" value="1"/>
</dbReference>
<evidence type="ECO:0000256" key="3">
    <source>
        <dbReference type="ARBA" id="ARBA00010617"/>
    </source>
</evidence>
<dbReference type="AlphaFoldDB" id="A0A0F7ZYS8"/>
<dbReference type="Proteomes" id="UP000054481">
    <property type="component" value="Unassembled WGS sequence"/>
</dbReference>
<keyword evidence="11" id="KW-1185">Reference proteome</keyword>
<reference evidence="10 11" key="1">
    <citation type="journal article" date="2014" name="Genome Biol. Evol.">
        <title>Comparative genomics and transcriptomics analyses reveal divergent lifestyle features of nematode endoparasitic fungus Hirsutella minnesotensis.</title>
        <authorList>
            <person name="Lai Y."/>
            <person name="Liu K."/>
            <person name="Zhang X."/>
            <person name="Zhang X."/>
            <person name="Li K."/>
            <person name="Wang N."/>
            <person name="Shu C."/>
            <person name="Wu Y."/>
            <person name="Wang C."/>
            <person name="Bushley K.E."/>
            <person name="Xiang M."/>
            <person name="Liu X."/>
        </authorList>
    </citation>
    <scope>NUCLEOTIDE SEQUENCE [LARGE SCALE GENOMIC DNA]</scope>
    <source>
        <strain evidence="10 11">3608</strain>
    </source>
</reference>
<evidence type="ECO:0000256" key="4">
    <source>
        <dbReference type="ARBA" id="ARBA00022617"/>
    </source>
</evidence>
<accession>A0A0F7ZYS8</accession>
<dbReference type="GO" id="GO:0016020">
    <property type="term" value="C:membrane"/>
    <property type="evidence" value="ECO:0007669"/>
    <property type="project" value="UniProtKB-SubCell"/>
</dbReference>
<dbReference type="EMBL" id="KQ030539">
    <property type="protein sequence ID" value="KJZ72997.1"/>
    <property type="molecule type" value="Genomic_DNA"/>
</dbReference>
<evidence type="ECO:0000313" key="11">
    <source>
        <dbReference type="Proteomes" id="UP000054481"/>
    </source>
</evidence>
<comment type="similarity">
    <text evidence="3">Belongs to the cytochrome P450 family.</text>
</comment>
<comment type="subcellular location">
    <subcellularLocation>
        <location evidence="2">Membrane</location>
        <topology evidence="2">Single-pass membrane protein</topology>
    </subcellularLocation>
</comment>
<gene>
    <name evidence="10" type="ORF">HIM_07569</name>
</gene>
<dbReference type="GO" id="GO:0004497">
    <property type="term" value="F:monooxygenase activity"/>
    <property type="evidence" value="ECO:0007669"/>
    <property type="project" value="UniProtKB-KW"/>
</dbReference>
<keyword evidence="6" id="KW-0560">Oxidoreductase</keyword>
<dbReference type="GO" id="GO:0016705">
    <property type="term" value="F:oxidoreductase activity, acting on paired donors, with incorporation or reduction of molecular oxygen"/>
    <property type="evidence" value="ECO:0007669"/>
    <property type="project" value="InterPro"/>
</dbReference>
<organism evidence="10 11">
    <name type="scientific">Hirsutella minnesotensis 3608</name>
    <dbReference type="NCBI Taxonomy" id="1043627"/>
    <lineage>
        <taxon>Eukaryota</taxon>
        <taxon>Fungi</taxon>
        <taxon>Dikarya</taxon>
        <taxon>Ascomycota</taxon>
        <taxon>Pezizomycotina</taxon>
        <taxon>Sordariomycetes</taxon>
        <taxon>Hypocreomycetidae</taxon>
        <taxon>Hypocreales</taxon>
        <taxon>Ophiocordycipitaceae</taxon>
        <taxon>Hirsutella</taxon>
    </lineage>
</organism>
<evidence type="ECO:0000256" key="7">
    <source>
        <dbReference type="ARBA" id="ARBA00023004"/>
    </source>
</evidence>
<proteinExistence type="inferred from homology"/>
<dbReference type="PANTHER" id="PTHR46206">
    <property type="entry name" value="CYTOCHROME P450"/>
    <property type="match status" value="1"/>
</dbReference>
<evidence type="ECO:0000256" key="2">
    <source>
        <dbReference type="ARBA" id="ARBA00004167"/>
    </source>
</evidence>
<dbReference type="InterPro" id="IPR036396">
    <property type="entry name" value="Cyt_P450_sf"/>
</dbReference>
<dbReference type="OrthoDB" id="1844152at2759"/>
<keyword evidence="7 9" id="KW-0408">Iron</keyword>
<dbReference type="PANTHER" id="PTHR46206:SF6">
    <property type="entry name" value="CYTOCHROME P450 MONOOXYGENASE AN1598-RELATED"/>
    <property type="match status" value="1"/>
</dbReference>
<comment type="cofactor">
    <cofactor evidence="1 9">
        <name>heme</name>
        <dbReference type="ChEBI" id="CHEBI:30413"/>
    </cofactor>
</comment>
<keyword evidence="5 9" id="KW-0479">Metal-binding</keyword>
<evidence type="ECO:0000256" key="8">
    <source>
        <dbReference type="ARBA" id="ARBA00023033"/>
    </source>
</evidence>
<feature type="binding site" description="axial binding residue" evidence="9">
    <location>
        <position position="471"/>
    </location>
    <ligand>
        <name>heme</name>
        <dbReference type="ChEBI" id="CHEBI:30413"/>
    </ligand>
    <ligandPart>
        <name>Fe</name>
        <dbReference type="ChEBI" id="CHEBI:18248"/>
    </ligandPart>
</feature>
<evidence type="ECO:0000313" key="10">
    <source>
        <dbReference type="EMBL" id="KJZ72997.1"/>
    </source>
</evidence>
<dbReference type="SUPFAM" id="SSF48264">
    <property type="entry name" value="Cytochrome P450"/>
    <property type="match status" value="1"/>
</dbReference>
<evidence type="ECO:0000256" key="6">
    <source>
        <dbReference type="ARBA" id="ARBA00023002"/>
    </source>
</evidence>
<protein>
    <submittedName>
        <fullName evidence="10">Uncharacterized protein</fullName>
    </submittedName>
</protein>
<dbReference type="GO" id="GO:0020037">
    <property type="term" value="F:heme binding"/>
    <property type="evidence" value="ECO:0007669"/>
    <property type="project" value="InterPro"/>
</dbReference>